<dbReference type="AlphaFoldDB" id="I8RGT1"/>
<dbReference type="Gene3D" id="3.40.50.360">
    <property type="match status" value="1"/>
</dbReference>
<dbReference type="Proteomes" id="UP000004324">
    <property type="component" value="Unassembled WGS sequence"/>
</dbReference>
<dbReference type="OrthoDB" id="9806724at2"/>
<dbReference type="PANTHER" id="PTHR30543:SF21">
    <property type="entry name" value="NAD(P)H-DEPENDENT FMN REDUCTASE LOT6"/>
    <property type="match status" value="1"/>
</dbReference>
<evidence type="ECO:0000259" key="1">
    <source>
        <dbReference type="Pfam" id="PF03358"/>
    </source>
</evidence>
<accession>I8RGT1</accession>
<evidence type="ECO:0000313" key="3">
    <source>
        <dbReference type="Proteomes" id="UP000004324"/>
    </source>
</evidence>
<dbReference type="SUPFAM" id="SSF52218">
    <property type="entry name" value="Flavoproteins"/>
    <property type="match status" value="1"/>
</dbReference>
<keyword evidence="3" id="KW-1185">Reference proteome</keyword>
<dbReference type="InterPro" id="IPR005025">
    <property type="entry name" value="FMN_Rdtase-like_dom"/>
</dbReference>
<dbReference type="Pfam" id="PF03358">
    <property type="entry name" value="FMN_red"/>
    <property type="match status" value="1"/>
</dbReference>
<reference evidence="2 3" key="1">
    <citation type="journal article" date="2012" name="J. Bacteriol.">
        <title>Draft Genome Sequences for Two Metal-Reducing Pelosinus fermentans Strains Isolated from a Cr(VI)-Contaminated Site and for Type Strain R7.</title>
        <authorList>
            <person name="Brown S.D."/>
            <person name="Podar M."/>
            <person name="Klingeman D.M."/>
            <person name="Johnson C.M."/>
            <person name="Yang Z.K."/>
            <person name="Utturkar S.M."/>
            <person name="Land M.L."/>
            <person name="Mosher J.J."/>
            <person name="Hurt R.A.Jr."/>
            <person name="Phelps T.J."/>
            <person name="Palumbo A.V."/>
            <person name="Arkin A.P."/>
            <person name="Hazen T.C."/>
            <person name="Elias D.A."/>
        </authorList>
    </citation>
    <scope>NUCLEOTIDE SEQUENCE [LARGE SCALE GENOMIC DNA]</scope>
    <source>
        <strain evidence="2 3">B4</strain>
    </source>
</reference>
<protein>
    <submittedName>
        <fullName evidence="2">NADPH-dependent FMN reductase</fullName>
    </submittedName>
</protein>
<feature type="domain" description="NADPH-dependent FMN reductase-like" evidence="1">
    <location>
        <begin position="4"/>
        <end position="149"/>
    </location>
</feature>
<dbReference type="EMBL" id="AKVJ01000022">
    <property type="protein sequence ID" value="EIW18853.1"/>
    <property type="molecule type" value="Genomic_DNA"/>
</dbReference>
<dbReference type="InterPro" id="IPR050712">
    <property type="entry name" value="NAD(P)H-dep_reductase"/>
</dbReference>
<dbReference type="PANTHER" id="PTHR30543">
    <property type="entry name" value="CHROMATE REDUCTASE"/>
    <property type="match status" value="1"/>
</dbReference>
<dbReference type="GO" id="GO:0005829">
    <property type="term" value="C:cytosol"/>
    <property type="evidence" value="ECO:0007669"/>
    <property type="project" value="TreeGrafter"/>
</dbReference>
<dbReference type="RefSeq" id="WP_007933259.1">
    <property type="nucleotide sequence ID" value="NZ_AKVJ01000022.1"/>
</dbReference>
<evidence type="ECO:0000313" key="2">
    <source>
        <dbReference type="EMBL" id="EIW18853.1"/>
    </source>
</evidence>
<gene>
    <name evidence="2" type="ORF">FB4_0378</name>
</gene>
<dbReference type="InterPro" id="IPR029039">
    <property type="entry name" value="Flavoprotein-like_sf"/>
</dbReference>
<dbReference type="GO" id="GO:0016491">
    <property type="term" value="F:oxidoreductase activity"/>
    <property type="evidence" value="ECO:0007669"/>
    <property type="project" value="InterPro"/>
</dbReference>
<name>I8RGT1_9FIRM</name>
<sequence length="188" mass="20943">MTKKIGVIIGSLRKDSFSRKIAKALTRMLPSSFEMEEVEIDELSMYNQDFDDEGTPPASWTAFRDSMKKYDAVLFVTPEYNRSVPAVIKNAIDIGSRPYSENVWNGKPGAVVSVSPGGLGGFGANHHLRQALVVLNVPVMPMPESYIANVATLLDEKGTLRDERTQEFLQKFIDAFTVWIVTHTSKKS</sequence>
<dbReference type="PATRIC" id="fig|1149862.3.peg.1801"/>
<dbReference type="GO" id="GO:0010181">
    <property type="term" value="F:FMN binding"/>
    <property type="evidence" value="ECO:0007669"/>
    <property type="project" value="TreeGrafter"/>
</dbReference>
<comment type="caution">
    <text evidence="2">The sequence shown here is derived from an EMBL/GenBank/DDBJ whole genome shotgun (WGS) entry which is preliminary data.</text>
</comment>
<proteinExistence type="predicted"/>
<organism evidence="2 3">
    <name type="scientific">Pelosinus fermentans B4</name>
    <dbReference type="NCBI Taxonomy" id="1149862"/>
    <lineage>
        <taxon>Bacteria</taxon>
        <taxon>Bacillati</taxon>
        <taxon>Bacillota</taxon>
        <taxon>Negativicutes</taxon>
        <taxon>Selenomonadales</taxon>
        <taxon>Sporomusaceae</taxon>
        <taxon>Pelosinus</taxon>
    </lineage>
</organism>